<dbReference type="Proteomes" id="UP000199647">
    <property type="component" value="Unassembled WGS sequence"/>
</dbReference>
<evidence type="ECO:0000313" key="1">
    <source>
        <dbReference type="EMBL" id="SEP68450.1"/>
    </source>
</evidence>
<sequence>MITPARGATRERFVTEQAEHIEEEELGSQKREVYARFAEVWRDAIEDGIDPELLAHVALFAAFNDLIDMYGEAAVVQFAARLPERISCGEFTTPTVLN</sequence>
<dbReference type="OrthoDB" id="9809513at2"/>
<accession>A0A1H8ZVG8</accession>
<dbReference type="STRING" id="1855383.SAMN05216548_101253"/>
<keyword evidence="2" id="KW-1185">Reference proteome</keyword>
<dbReference type="EMBL" id="FOFG01000001">
    <property type="protein sequence ID" value="SEP68450.1"/>
    <property type="molecule type" value="Genomic_DNA"/>
</dbReference>
<evidence type="ECO:0000313" key="2">
    <source>
        <dbReference type="Proteomes" id="UP000199647"/>
    </source>
</evidence>
<gene>
    <name evidence="1" type="ORF">SAMN05216548_101253</name>
</gene>
<reference evidence="1 2" key="1">
    <citation type="submission" date="2016-10" db="EMBL/GenBank/DDBJ databases">
        <authorList>
            <person name="de Groot N.N."/>
        </authorList>
    </citation>
    <scope>NUCLEOTIDE SEQUENCE [LARGE SCALE GENOMIC DNA]</scope>
    <source>
        <strain evidence="1 2">A52C2</strain>
    </source>
</reference>
<protein>
    <submittedName>
        <fullName evidence="1">Uncharacterized protein</fullName>
    </submittedName>
</protein>
<proteinExistence type="predicted"/>
<name>A0A1H8ZVG8_9HYPH</name>
<dbReference type="AlphaFoldDB" id="A0A1H8ZVG8"/>
<organism evidence="1 2">
    <name type="scientific">Faunimonas pinastri</name>
    <dbReference type="NCBI Taxonomy" id="1855383"/>
    <lineage>
        <taxon>Bacteria</taxon>
        <taxon>Pseudomonadati</taxon>
        <taxon>Pseudomonadota</taxon>
        <taxon>Alphaproteobacteria</taxon>
        <taxon>Hyphomicrobiales</taxon>
        <taxon>Afifellaceae</taxon>
        <taxon>Faunimonas</taxon>
    </lineage>
</organism>